<dbReference type="CDD" id="cd00093">
    <property type="entry name" value="HTH_XRE"/>
    <property type="match status" value="1"/>
</dbReference>
<evidence type="ECO:0000259" key="1">
    <source>
        <dbReference type="PROSITE" id="PS50943"/>
    </source>
</evidence>
<feature type="domain" description="HTH cro/C1-type" evidence="1">
    <location>
        <begin position="21"/>
        <end position="74"/>
    </location>
</feature>
<name>A0A2W2CTX7_9ACTN</name>
<organism evidence="2 3">
    <name type="scientific">Nonomuraea aridisoli</name>
    <dbReference type="NCBI Taxonomy" id="2070368"/>
    <lineage>
        <taxon>Bacteria</taxon>
        <taxon>Bacillati</taxon>
        <taxon>Actinomycetota</taxon>
        <taxon>Actinomycetes</taxon>
        <taxon>Streptosporangiales</taxon>
        <taxon>Streptosporangiaceae</taxon>
        <taxon>Nonomuraea</taxon>
    </lineage>
</organism>
<dbReference type="InterPro" id="IPR010982">
    <property type="entry name" value="Lambda_DNA-bd_dom_sf"/>
</dbReference>
<dbReference type="SUPFAM" id="SSF47413">
    <property type="entry name" value="lambda repressor-like DNA-binding domains"/>
    <property type="match status" value="1"/>
</dbReference>
<sequence length="112" mass="12234">MVRPPLTPEERLRGEQLGLVLRRARGERSIVEVAAAAGMSAETLRKIETGRIATPAFFTIAALADVLGISLDQLLGGQDRPAGDVLRVEPVEHRPLVVLDRPLLDELEHLVQ</sequence>
<proteinExistence type="predicted"/>
<evidence type="ECO:0000313" key="2">
    <source>
        <dbReference type="EMBL" id="PZG03082.1"/>
    </source>
</evidence>
<keyword evidence="3" id="KW-1185">Reference proteome</keyword>
<protein>
    <recommendedName>
        <fullName evidence="1">HTH cro/C1-type domain-containing protein</fullName>
    </recommendedName>
</protein>
<dbReference type="InterPro" id="IPR001387">
    <property type="entry name" value="Cro/C1-type_HTH"/>
</dbReference>
<evidence type="ECO:0000313" key="3">
    <source>
        <dbReference type="Proteomes" id="UP000249304"/>
    </source>
</evidence>
<dbReference type="SMART" id="SM00530">
    <property type="entry name" value="HTH_XRE"/>
    <property type="match status" value="1"/>
</dbReference>
<dbReference type="Proteomes" id="UP000249304">
    <property type="component" value="Unassembled WGS sequence"/>
</dbReference>
<gene>
    <name evidence="2" type="ORF">C1J01_46630</name>
</gene>
<reference evidence="2 3" key="1">
    <citation type="submission" date="2018-01" db="EMBL/GenBank/DDBJ databases">
        <title>Draft genome sequence of Nonomuraea sp. KC333.</title>
        <authorList>
            <person name="Sahin N."/>
            <person name="Saygin H."/>
            <person name="Ay H."/>
        </authorList>
    </citation>
    <scope>NUCLEOTIDE SEQUENCE [LARGE SCALE GENOMIC DNA]</scope>
    <source>
        <strain evidence="2 3">KC333</strain>
    </source>
</reference>
<dbReference type="Pfam" id="PF13560">
    <property type="entry name" value="HTH_31"/>
    <property type="match status" value="1"/>
</dbReference>
<dbReference type="Gene3D" id="1.10.260.40">
    <property type="entry name" value="lambda repressor-like DNA-binding domains"/>
    <property type="match status" value="1"/>
</dbReference>
<comment type="caution">
    <text evidence="2">The sequence shown here is derived from an EMBL/GenBank/DDBJ whole genome shotgun (WGS) entry which is preliminary data.</text>
</comment>
<dbReference type="EMBL" id="POUD01000458">
    <property type="protein sequence ID" value="PZG03082.1"/>
    <property type="molecule type" value="Genomic_DNA"/>
</dbReference>
<feature type="non-terminal residue" evidence="2">
    <location>
        <position position="112"/>
    </location>
</feature>
<dbReference type="GO" id="GO:0003677">
    <property type="term" value="F:DNA binding"/>
    <property type="evidence" value="ECO:0007669"/>
    <property type="project" value="InterPro"/>
</dbReference>
<accession>A0A2W2CTX7</accession>
<dbReference type="PROSITE" id="PS50943">
    <property type="entry name" value="HTH_CROC1"/>
    <property type="match status" value="1"/>
</dbReference>
<dbReference type="AlphaFoldDB" id="A0A2W2CTX7"/>
<dbReference type="OrthoDB" id="5196639at2"/>